<evidence type="ECO:0000259" key="1">
    <source>
        <dbReference type="Pfam" id="PF25572"/>
    </source>
</evidence>
<reference evidence="2" key="2">
    <citation type="submission" date="2020-11" db="EMBL/GenBank/DDBJ databases">
        <authorList>
            <person name="McCartney M.A."/>
            <person name="Auch B."/>
            <person name="Kono T."/>
            <person name="Mallez S."/>
            <person name="Becker A."/>
            <person name="Gohl D.M."/>
            <person name="Silverstein K.A.T."/>
            <person name="Koren S."/>
            <person name="Bechman K.B."/>
            <person name="Herman A."/>
            <person name="Abrahante J.E."/>
            <person name="Garbe J."/>
        </authorList>
    </citation>
    <scope>NUCLEOTIDE SEQUENCE</scope>
    <source>
        <strain evidence="2">Duluth1</strain>
        <tissue evidence="2">Whole animal</tissue>
    </source>
</reference>
<keyword evidence="3" id="KW-1185">Reference proteome</keyword>
<reference evidence="2" key="1">
    <citation type="journal article" date="2019" name="bioRxiv">
        <title>The Genome of the Zebra Mussel, Dreissena polymorpha: A Resource for Invasive Species Research.</title>
        <authorList>
            <person name="McCartney M.A."/>
            <person name="Auch B."/>
            <person name="Kono T."/>
            <person name="Mallez S."/>
            <person name="Zhang Y."/>
            <person name="Obille A."/>
            <person name="Becker A."/>
            <person name="Abrahante J.E."/>
            <person name="Garbe J."/>
            <person name="Badalamenti J.P."/>
            <person name="Herman A."/>
            <person name="Mangelson H."/>
            <person name="Liachko I."/>
            <person name="Sullivan S."/>
            <person name="Sone E.D."/>
            <person name="Koren S."/>
            <person name="Silverstein K.A.T."/>
            <person name="Beckman K.B."/>
            <person name="Gohl D.M."/>
        </authorList>
    </citation>
    <scope>NUCLEOTIDE SEQUENCE</scope>
    <source>
        <strain evidence="2">Duluth1</strain>
        <tissue evidence="2">Whole animal</tissue>
    </source>
</reference>
<dbReference type="AlphaFoldDB" id="A0A9D4MBV0"/>
<dbReference type="Proteomes" id="UP000828390">
    <property type="component" value="Unassembled WGS sequence"/>
</dbReference>
<dbReference type="PANTHER" id="PTHR22619:SF1">
    <property type="entry name" value="ZINC FINGER SWIM DOMAIN-CONTAINING PROTEIN 8"/>
    <property type="match status" value="1"/>
</dbReference>
<accession>A0A9D4MBV0</accession>
<feature type="domain" description="ZSWIM8 TPR repeats" evidence="1">
    <location>
        <begin position="22"/>
        <end position="49"/>
    </location>
</feature>
<organism evidence="2 3">
    <name type="scientific">Dreissena polymorpha</name>
    <name type="common">Zebra mussel</name>
    <name type="synonym">Mytilus polymorpha</name>
    <dbReference type="NCBI Taxonomy" id="45954"/>
    <lineage>
        <taxon>Eukaryota</taxon>
        <taxon>Metazoa</taxon>
        <taxon>Spiralia</taxon>
        <taxon>Lophotrochozoa</taxon>
        <taxon>Mollusca</taxon>
        <taxon>Bivalvia</taxon>
        <taxon>Autobranchia</taxon>
        <taxon>Heteroconchia</taxon>
        <taxon>Euheterodonta</taxon>
        <taxon>Imparidentia</taxon>
        <taxon>Neoheterodontei</taxon>
        <taxon>Myida</taxon>
        <taxon>Dreissenoidea</taxon>
        <taxon>Dreissenidae</taxon>
        <taxon>Dreissena</taxon>
    </lineage>
</organism>
<dbReference type="Pfam" id="PF25572">
    <property type="entry name" value="TPR_ZSWIM8"/>
    <property type="match status" value="1"/>
</dbReference>
<dbReference type="EMBL" id="JAIWYP010000002">
    <property type="protein sequence ID" value="KAH3872216.1"/>
    <property type="molecule type" value="Genomic_DNA"/>
</dbReference>
<dbReference type="PANTHER" id="PTHR22619">
    <property type="entry name" value="ZINC FINGER SWIM DOMAIN CONTAINING PROTEIN 4, 5, 6"/>
    <property type="match status" value="1"/>
</dbReference>
<dbReference type="GO" id="GO:0031462">
    <property type="term" value="C:Cul2-RING ubiquitin ligase complex"/>
    <property type="evidence" value="ECO:0007669"/>
    <property type="project" value="TreeGrafter"/>
</dbReference>
<name>A0A9D4MBV0_DREPO</name>
<proteinExistence type="predicted"/>
<evidence type="ECO:0000313" key="3">
    <source>
        <dbReference type="Proteomes" id="UP000828390"/>
    </source>
</evidence>
<gene>
    <name evidence="2" type="ORF">DPMN_035431</name>
</gene>
<dbReference type="InterPro" id="IPR057945">
    <property type="entry name" value="TPR_ZSWIM8"/>
</dbReference>
<protein>
    <recommendedName>
        <fullName evidence="1">ZSWIM8 TPR repeats domain-containing protein</fullName>
    </recommendedName>
</protein>
<comment type="caution">
    <text evidence="2">The sequence shown here is derived from an EMBL/GenBank/DDBJ whole genome shotgun (WGS) entry which is preliminary data.</text>
</comment>
<sequence length="71" mass="7974">MNTQNGAPDPTAGAEANEETSWCLDEKQLHENVKKTLVKFCVPSPVVFRYCVYVGYCVKCIDIKTACFQIK</sequence>
<evidence type="ECO:0000313" key="2">
    <source>
        <dbReference type="EMBL" id="KAH3872216.1"/>
    </source>
</evidence>